<dbReference type="NCBIfam" id="NF038012">
    <property type="entry name" value="DMT_1"/>
    <property type="match status" value="1"/>
</dbReference>
<dbReference type="EMBL" id="RJMB01000019">
    <property type="protein sequence ID" value="RNL82989.1"/>
    <property type="molecule type" value="Genomic_DNA"/>
</dbReference>
<evidence type="ECO:0000313" key="4">
    <source>
        <dbReference type="Proteomes" id="UP000269198"/>
    </source>
</evidence>
<accession>A0A3N0E5F5</accession>
<keyword evidence="2" id="KW-0472">Membrane</keyword>
<dbReference type="AlphaFoldDB" id="A0A3N0E5F5"/>
<name>A0A3N0E5F5_9ACTN</name>
<evidence type="ECO:0000256" key="1">
    <source>
        <dbReference type="SAM" id="MobiDB-lite"/>
    </source>
</evidence>
<feature type="transmembrane region" description="Helical" evidence="2">
    <location>
        <begin position="228"/>
        <end position="250"/>
    </location>
</feature>
<dbReference type="PANTHER" id="PTHR40761">
    <property type="entry name" value="CONSERVED INTEGRAL MEMBRANE ALANINE VALINE AND LEUCINE RICH PROTEIN-RELATED"/>
    <property type="match status" value="1"/>
</dbReference>
<dbReference type="RefSeq" id="WP_123202466.1">
    <property type="nucleotide sequence ID" value="NZ_RJMB01000019.1"/>
</dbReference>
<evidence type="ECO:0000256" key="2">
    <source>
        <dbReference type="SAM" id="Phobius"/>
    </source>
</evidence>
<organism evidence="3 4">
    <name type="scientific">Halostreptopolyspora alba</name>
    <dbReference type="NCBI Taxonomy" id="2487137"/>
    <lineage>
        <taxon>Bacteria</taxon>
        <taxon>Bacillati</taxon>
        <taxon>Actinomycetota</taxon>
        <taxon>Actinomycetes</taxon>
        <taxon>Streptosporangiales</taxon>
        <taxon>Nocardiopsidaceae</taxon>
        <taxon>Halostreptopolyspora</taxon>
    </lineage>
</organism>
<evidence type="ECO:0000313" key="3">
    <source>
        <dbReference type="EMBL" id="RNL82989.1"/>
    </source>
</evidence>
<feature type="region of interest" description="Disordered" evidence="1">
    <location>
        <begin position="284"/>
        <end position="307"/>
    </location>
</feature>
<feature type="transmembrane region" description="Helical" evidence="2">
    <location>
        <begin position="6"/>
        <end position="25"/>
    </location>
</feature>
<gene>
    <name evidence="3" type="ORF">EFW17_17355</name>
</gene>
<keyword evidence="2" id="KW-1133">Transmembrane helix</keyword>
<dbReference type="PANTHER" id="PTHR40761:SF1">
    <property type="entry name" value="CONSERVED INTEGRAL MEMBRANE ALANINE VALINE AND LEUCINE RICH PROTEIN-RELATED"/>
    <property type="match status" value="1"/>
</dbReference>
<feature type="transmembrane region" description="Helical" evidence="2">
    <location>
        <begin position="71"/>
        <end position="94"/>
    </location>
</feature>
<keyword evidence="4" id="KW-1185">Reference proteome</keyword>
<sequence length="307" mass="30165">MTYGVWVGIVFGVLSCACYTAAAVAQRRLAVAVPAPLTGRRALGGLLIRPLWWVSAVLNAGRAGFQVGALGFAPLTVIQPLGVLVLVFGLPWSARVGGRRVTAREWRGAAITVAALALLLSVAVTGGSGHTLGRAEALLGVTATLGLLLAMAWAGGRVRSAAWRSYLLAAAAGVAFAVSSATTKTAINAAGEEGAAAVSHPATFGTAVVAVAGLLLAQAAYQGMELGAPLGITTVANPVAAAVVGVTFMGESYSGGWVGLGVAAVCAVAGAYGIALLTVPDGTRGGGPGPNSGEAVETSPKGAPGSA</sequence>
<dbReference type="Proteomes" id="UP000269198">
    <property type="component" value="Unassembled WGS sequence"/>
</dbReference>
<feature type="transmembrane region" description="Helical" evidence="2">
    <location>
        <begin position="137"/>
        <end position="154"/>
    </location>
</feature>
<keyword evidence="2" id="KW-0812">Transmembrane</keyword>
<feature type="transmembrane region" description="Helical" evidence="2">
    <location>
        <begin position="202"/>
        <end position="221"/>
    </location>
</feature>
<feature type="transmembrane region" description="Helical" evidence="2">
    <location>
        <begin position="106"/>
        <end position="125"/>
    </location>
</feature>
<evidence type="ECO:0008006" key="5">
    <source>
        <dbReference type="Google" id="ProtNLM"/>
    </source>
</evidence>
<comment type="caution">
    <text evidence="3">The sequence shown here is derived from an EMBL/GenBank/DDBJ whole genome shotgun (WGS) entry which is preliminary data.</text>
</comment>
<feature type="transmembrane region" description="Helical" evidence="2">
    <location>
        <begin position="256"/>
        <end position="279"/>
    </location>
</feature>
<proteinExistence type="predicted"/>
<reference evidence="3 4" key="1">
    <citation type="submission" date="2018-11" db="EMBL/GenBank/DDBJ databases">
        <title>The genome draft of YIM 96095.</title>
        <authorList>
            <person name="Tang S.-K."/>
            <person name="Chunyu W.-X."/>
            <person name="Feng Y.-Z."/>
        </authorList>
    </citation>
    <scope>NUCLEOTIDE SEQUENCE [LARGE SCALE GENOMIC DNA]</scope>
    <source>
        <strain evidence="3 4">YIM 96095</strain>
    </source>
</reference>
<feature type="transmembrane region" description="Helical" evidence="2">
    <location>
        <begin position="166"/>
        <end position="182"/>
    </location>
</feature>
<dbReference type="OrthoDB" id="3575354at2"/>
<protein>
    <recommendedName>
        <fullName evidence="5">DMT family transporter</fullName>
    </recommendedName>
</protein>